<organism evidence="3 5">
    <name type="scientific">Dracunculus medinensis</name>
    <name type="common">Guinea worm</name>
    <dbReference type="NCBI Taxonomy" id="318479"/>
    <lineage>
        <taxon>Eukaryota</taxon>
        <taxon>Metazoa</taxon>
        <taxon>Ecdysozoa</taxon>
        <taxon>Nematoda</taxon>
        <taxon>Chromadorea</taxon>
        <taxon>Rhabditida</taxon>
        <taxon>Spirurina</taxon>
        <taxon>Dracunculoidea</taxon>
        <taxon>Dracunculidae</taxon>
        <taxon>Dracunculus</taxon>
    </lineage>
</organism>
<reference evidence="2 4" key="2">
    <citation type="submission" date="2018-11" db="EMBL/GenBank/DDBJ databases">
        <authorList>
            <consortium name="Pathogen Informatics"/>
        </authorList>
    </citation>
    <scope>NUCLEOTIDE SEQUENCE [LARGE SCALE GENOMIC DNA]</scope>
</reference>
<dbReference type="Pfam" id="PF00059">
    <property type="entry name" value="Lectin_C"/>
    <property type="match status" value="1"/>
</dbReference>
<evidence type="ECO:0000313" key="3">
    <source>
        <dbReference type="Proteomes" id="UP000038040"/>
    </source>
</evidence>
<dbReference type="CDD" id="cd00037">
    <property type="entry name" value="CLECT"/>
    <property type="match status" value="1"/>
</dbReference>
<dbReference type="EMBL" id="UYYG01000396">
    <property type="protein sequence ID" value="VDN54225.1"/>
    <property type="molecule type" value="Genomic_DNA"/>
</dbReference>
<evidence type="ECO:0000313" key="5">
    <source>
        <dbReference type="WBParaSite" id="DME_0001079901-mRNA-1"/>
    </source>
</evidence>
<dbReference type="Proteomes" id="UP000038040">
    <property type="component" value="Unplaced"/>
</dbReference>
<name>A0A0N4URW7_DRAME</name>
<evidence type="ECO:0000313" key="4">
    <source>
        <dbReference type="Proteomes" id="UP000274756"/>
    </source>
</evidence>
<dbReference type="InterPro" id="IPR016186">
    <property type="entry name" value="C-type_lectin-like/link_sf"/>
</dbReference>
<dbReference type="WBParaSite" id="DME_0001079901-mRNA-1">
    <property type="protein sequence ID" value="DME_0001079901-mRNA-1"/>
    <property type="gene ID" value="DME_0001079901"/>
</dbReference>
<dbReference type="Gene3D" id="3.10.100.10">
    <property type="entry name" value="Mannose-Binding Protein A, subunit A"/>
    <property type="match status" value="1"/>
</dbReference>
<dbReference type="SMART" id="SM00034">
    <property type="entry name" value="CLECT"/>
    <property type="match status" value="1"/>
</dbReference>
<evidence type="ECO:0000259" key="1">
    <source>
        <dbReference type="PROSITE" id="PS50041"/>
    </source>
</evidence>
<dbReference type="InterPro" id="IPR050111">
    <property type="entry name" value="C-type_lectin/snaclec_domain"/>
</dbReference>
<feature type="domain" description="C-type lectin" evidence="1">
    <location>
        <begin position="1"/>
        <end position="96"/>
    </location>
</feature>
<dbReference type="Proteomes" id="UP000274756">
    <property type="component" value="Unassembled WGS sequence"/>
</dbReference>
<reference evidence="5" key="1">
    <citation type="submission" date="2017-02" db="UniProtKB">
        <authorList>
            <consortium name="WormBaseParasite"/>
        </authorList>
    </citation>
    <scope>IDENTIFICATION</scope>
</reference>
<protein>
    <submittedName>
        <fullName evidence="5">C-type lectin domain-containing protein</fullName>
    </submittedName>
</protein>
<dbReference type="OrthoDB" id="5867782at2759"/>
<dbReference type="AlphaFoldDB" id="A0A0N4URW7"/>
<dbReference type="STRING" id="318479.A0A0N4URW7"/>
<proteinExistence type="predicted"/>
<keyword evidence="4" id="KW-1185">Reference proteome</keyword>
<dbReference type="InterPro" id="IPR016187">
    <property type="entry name" value="CTDL_fold"/>
</dbReference>
<accession>A0A0N4URW7</accession>
<dbReference type="InterPro" id="IPR001304">
    <property type="entry name" value="C-type_lectin-like"/>
</dbReference>
<dbReference type="SUPFAM" id="SSF56436">
    <property type="entry name" value="C-type lectin-like"/>
    <property type="match status" value="1"/>
</dbReference>
<sequence length="113" mass="12268">GPYNYLGAFTECTARGGFVTSVLSFNENSFINGLVGGSAYWIGLRKVGRTWMWQDGTAASFTNWRPSQPDGCCGPDVTCTIVNYANAGGQWDDAGCTTLWRNPTNIVCKRAVQ</sequence>
<dbReference type="PROSITE" id="PS50041">
    <property type="entry name" value="C_TYPE_LECTIN_2"/>
    <property type="match status" value="1"/>
</dbReference>
<gene>
    <name evidence="2" type="ORF">DME_LOCUS4198</name>
</gene>
<evidence type="ECO:0000313" key="2">
    <source>
        <dbReference type="EMBL" id="VDN54225.1"/>
    </source>
</evidence>
<dbReference type="PANTHER" id="PTHR22803">
    <property type="entry name" value="MANNOSE, PHOSPHOLIPASE, LECTIN RECEPTOR RELATED"/>
    <property type="match status" value="1"/>
</dbReference>